<feature type="region of interest" description="Disordered" evidence="1">
    <location>
        <begin position="1"/>
        <end position="27"/>
    </location>
</feature>
<dbReference type="AlphaFoldDB" id="A0A091D318"/>
<feature type="region of interest" description="Disordered" evidence="1">
    <location>
        <begin position="112"/>
        <end position="152"/>
    </location>
</feature>
<organism evidence="2 3">
    <name type="scientific">Fukomys damarensis</name>
    <name type="common">Damaraland mole rat</name>
    <name type="synonym">Cryptomys damarensis</name>
    <dbReference type="NCBI Taxonomy" id="885580"/>
    <lineage>
        <taxon>Eukaryota</taxon>
        <taxon>Metazoa</taxon>
        <taxon>Chordata</taxon>
        <taxon>Craniata</taxon>
        <taxon>Vertebrata</taxon>
        <taxon>Euteleostomi</taxon>
        <taxon>Mammalia</taxon>
        <taxon>Eutheria</taxon>
        <taxon>Euarchontoglires</taxon>
        <taxon>Glires</taxon>
        <taxon>Rodentia</taxon>
        <taxon>Hystricomorpha</taxon>
        <taxon>Bathyergidae</taxon>
        <taxon>Fukomys</taxon>
    </lineage>
</organism>
<accession>A0A091D318</accession>
<gene>
    <name evidence="2" type="ORF">H920_13168</name>
</gene>
<reference evidence="2 3" key="1">
    <citation type="submission" date="2013-11" db="EMBL/GenBank/DDBJ databases">
        <title>The Damaraland mole rat (Fukomys damarensis) genome and evolution of African mole rats.</title>
        <authorList>
            <person name="Gladyshev V.N."/>
            <person name="Fang X."/>
        </authorList>
    </citation>
    <scope>NUCLEOTIDE SEQUENCE [LARGE SCALE GENOMIC DNA]</scope>
    <source>
        <tissue evidence="2">Liver</tissue>
    </source>
</reference>
<feature type="compositionally biased region" description="Basic and acidic residues" evidence="1">
    <location>
        <begin position="7"/>
        <end position="23"/>
    </location>
</feature>
<proteinExistence type="predicted"/>
<name>A0A091D318_FUKDA</name>
<keyword evidence="3" id="KW-1185">Reference proteome</keyword>
<sequence>MLTYEGHLTEQRRSLNPHREALKNRRKPLTTKEMRCALCSPSALLGTEFLPPLLQEASLASSSLYKRYKLFPSMCEQAKTYDEDRRPLVPPSGDLWSVLTFTKICNSSLDQQTGRKRRSLQRSTKEEGRSSVSNTDTEASVTDDDNRHRGLSPHIHKASAECFLRIHLSSLQRLRGSWLFIPVSR</sequence>
<feature type="compositionally biased region" description="Polar residues" evidence="1">
    <location>
        <begin position="130"/>
        <end position="140"/>
    </location>
</feature>
<evidence type="ECO:0000313" key="2">
    <source>
        <dbReference type="EMBL" id="KFO25407.1"/>
    </source>
</evidence>
<dbReference type="EMBL" id="KN123358">
    <property type="protein sequence ID" value="KFO25407.1"/>
    <property type="molecule type" value="Genomic_DNA"/>
</dbReference>
<protein>
    <submittedName>
        <fullName evidence="2">Uncharacterized protein</fullName>
    </submittedName>
</protein>
<dbReference type="Proteomes" id="UP000028990">
    <property type="component" value="Unassembled WGS sequence"/>
</dbReference>
<evidence type="ECO:0000256" key="1">
    <source>
        <dbReference type="SAM" id="MobiDB-lite"/>
    </source>
</evidence>
<evidence type="ECO:0000313" key="3">
    <source>
        <dbReference type="Proteomes" id="UP000028990"/>
    </source>
</evidence>